<accession>A0A0F9EG57</accession>
<comment type="caution">
    <text evidence="1">The sequence shown here is derived from an EMBL/GenBank/DDBJ whole genome shotgun (WGS) entry which is preliminary data.</text>
</comment>
<feature type="non-terminal residue" evidence="1">
    <location>
        <position position="1"/>
    </location>
</feature>
<organism evidence="1">
    <name type="scientific">marine sediment metagenome</name>
    <dbReference type="NCBI Taxonomy" id="412755"/>
    <lineage>
        <taxon>unclassified sequences</taxon>
        <taxon>metagenomes</taxon>
        <taxon>ecological metagenomes</taxon>
    </lineage>
</organism>
<dbReference type="EMBL" id="LAZR01025114">
    <property type="protein sequence ID" value="KKL72949.1"/>
    <property type="molecule type" value="Genomic_DNA"/>
</dbReference>
<sequence>QLIHLHINDVMKMSLSVAGLTMGIPIAMGTNKITGCGDPTNPQDVATRQYVLDSTIATLTLDQSFDNGKIIDGANSQANGMRVGDGDDYFATYALNDVPTLESVGAEGRIINIADPTNPQDVATKGYTDIMGKLTPPAHAHGSDGFVISSEKWLVAHTDLNAQYNMTFKIPKTATYKILIVHISTIATRTDGGTLLVNSRIGATPGNNWNESLPLVNLATNNFIFTRSSAVALIEGYLLYGVWRKNDNPGTGNLLIYGVWLEEQ</sequence>
<gene>
    <name evidence="1" type="ORF">LCGC14_2079850</name>
</gene>
<dbReference type="AlphaFoldDB" id="A0A0F9EG57"/>
<reference evidence="1" key="1">
    <citation type="journal article" date="2015" name="Nature">
        <title>Complex archaea that bridge the gap between prokaryotes and eukaryotes.</title>
        <authorList>
            <person name="Spang A."/>
            <person name="Saw J.H."/>
            <person name="Jorgensen S.L."/>
            <person name="Zaremba-Niedzwiedzka K."/>
            <person name="Martijn J."/>
            <person name="Lind A.E."/>
            <person name="van Eijk R."/>
            <person name="Schleper C."/>
            <person name="Guy L."/>
            <person name="Ettema T.J."/>
        </authorList>
    </citation>
    <scope>NUCLEOTIDE SEQUENCE</scope>
</reference>
<name>A0A0F9EG57_9ZZZZ</name>
<evidence type="ECO:0000313" key="1">
    <source>
        <dbReference type="EMBL" id="KKL72949.1"/>
    </source>
</evidence>
<protein>
    <submittedName>
        <fullName evidence="1">Uncharacterized protein</fullName>
    </submittedName>
</protein>
<proteinExistence type="predicted"/>